<protein>
    <recommendedName>
        <fullName evidence="3">prolyl oligopeptidase</fullName>
        <ecNumber evidence="3">3.4.21.26</ecNumber>
    </recommendedName>
</protein>
<dbReference type="SUPFAM" id="SSF50993">
    <property type="entry name" value="Peptidase/esterase 'gauge' domain"/>
    <property type="match status" value="1"/>
</dbReference>
<dbReference type="PANTHER" id="PTHR42881">
    <property type="entry name" value="PROLYL ENDOPEPTIDASE"/>
    <property type="match status" value="1"/>
</dbReference>
<dbReference type="InterPro" id="IPR001375">
    <property type="entry name" value="Peptidase_S9_cat"/>
</dbReference>
<comment type="catalytic activity">
    <reaction evidence="1">
        <text>Hydrolysis of Pro-|-Xaa &gt;&gt; Ala-|-Xaa in oligopeptides.</text>
        <dbReference type="EC" id="3.4.21.26"/>
    </reaction>
</comment>
<organism evidence="10 11">
    <name type="scientific">Roseateles agri</name>
    <dbReference type="NCBI Taxonomy" id="3098619"/>
    <lineage>
        <taxon>Bacteria</taxon>
        <taxon>Pseudomonadati</taxon>
        <taxon>Pseudomonadota</taxon>
        <taxon>Betaproteobacteria</taxon>
        <taxon>Burkholderiales</taxon>
        <taxon>Sphaerotilaceae</taxon>
        <taxon>Roseateles</taxon>
    </lineage>
</organism>
<evidence type="ECO:0000313" key="10">
    <source>
        <dbReference type="EMBL" id="MDY0748877.1"/>
    </source>
</evidence>
<comment type="caution">
    <text evidence="10">The sequence shown here is derived from an EMBL/GenBank/DDBJ whole genome shotgun (WGS) entry which is preliminary data.</text>
</comment>
<dbReference type="PANTHER" id="PTHR42881:SF2">
    <property type="entry name" value="PROLYL ENDOPEPTIDASE"/>
    <property type="match status" value="1"/>
</dbReference>
<dbReference type="InterPro" id="IPR051167">
    <property type="entry name" value="Prolyl_oligopep/macrocyclase"/>
</dbReference>
<evidence type="ECO:0000256" key="1">
    <source>
        <dbReference type="ARBA" id="ARBA00001070"/>
    </source>
</evidence>
<dbReference type="InterPro" id="IPR023302">
    <property type="entry name" value="Pept_S9A_N"/>
</dbReference>
<keyword evidence="7" id="KW-0732">Signal</keyword>
<evidence type="ECO:0000256" key="4">
    <source>
        <dbReference type="ARBA" id="ARBA00022670"/>
    </source>
</evidence>
<dbReference type="RefSeq" id="WP_320426847.1">
    <property type="nucleotide sequence ID" value="NZ_JAXCLA010000012.1"/>
</dbReference>
<dbReference type="InterPro" id="IPR029058">
    <property type="entry name" value="AB_hydrolase_fold"/>
</dbReference>
<dbReference type="SUPFAM" id="SSF53474">
    <property type="entry name" value="alpha/beta-Hydrolases"/>
    <property type="match status" value="1"/>
</dbReference>
<evidence type="ECO:0000256" key="5">
    <source>
        <dbReference type="ARBA" id="ARBA00022801"/>
    </source>
</evidence>
<evidence type="ECO:0000259" key="9">
    <source>
        <dbReference type="Pfam" id="PF02897"/>
    </source>
</evidence>
<dbReference type="InterPro" id="IPR002470">
    <property type="entry name" value="Peptidase_S9A"/>
</dbReference>
<feature type="chain" id="PRO_5045451288" description="prolyl oligopeptidase" evidence="7">
    <location>
        <begin position="24"/>
        <end position="708"/>
    </location>
</feature>
<evidence type="ECO:0000256" key="6">
    <source>
        <dbReference type="ARBA" id="ARBA00022825"/>
    </source>
</evidence>
<gene>
    <name evidence="10" type="ORF">SNE35_30540</name>
</gene>
<dbReference type="EC" id="3.4.21.26" evidence="3"/>
<dbReference type="PRINTS" id="PR00862">
    <property type="entry name" value="PROLIGOPTASE"/>
</dbReference>
<dbReference type="Gene3D" id="2.130.10.120">
    <property type="entry name" value="Prolyl oligopeptidase, N-terminal domain"/>
    <property type="match status" value="1"/>
</dbReference>
<dbReference type="Pfam" id="PF02897">
    <property type="entry name" value="Peptidase_S9_N"/>
    <property type="match status" value="1"/>
</dbReference>
<evidence type="ECO:0000256" key="3">
    <source>
        <dbReference type="ARBA" id="ARBA00011897"/>
    </source>
</evidence>
<dbReference type="InterPro" id="IPR002471">
    <property type="entry name" value="Pept_S9_AS"/>
</dbReference>
<dbReference type="Proteomes" id="UP001285263">
    <property type="component" value="Unassembled WGS sequence"/>
</dbReference>
<evidence type="ECO:0000256" key="2">
    <source>
        <dbReference type="ARBA" id="ARBA00005228"/>
    </source>
</evidence>
<comment type="similarity">
    <text evidence="2">Belongs to the peptidase S9A family.</text>
</comment>
<evidence type="ECO:0000256" key="7">
    <source>
        <dbReference type="SAM" id="SignalP"/>
    </source>
</evidence>
<keyword evidence="5" id="KW-0378">Hydrolase</keyword>
<feature type="signal peptide" evidence="7">
    <location>
        <begin position="1"/>
        <end position="23"/>
    </location>
</feature>
<evidence type="ECO:0000313" key="11">
    <source>
        <dbReference type="Proteomes" id="UP001285263"/>
    </source>
</evidence>
<feature type="domain" description="Peptidase S9A N-terminal" evidence="9">
    <location>
        <begin position="28"/>
        <end position="425"/>
    </location>
</feature>
<feature type="domain" description="Peptidase S9 prolyl oligopeptidase catalytic" evidence="8">
    <location>
        <begin position="494"/>
        <end position="706"/>
    </location>
</feature>
<name>A0ABU5DRD0_9BURK</name>
<accession>A0ABU5DRD0</accession>
<keyword evidence="11" id="KW-1185">Reference proteome</keyword>
<sequence length="708" mass="76093">MLRSSSRIAAAALLLASAALASAAEPYPPAARQPVTNVYHGTAVVDDYQWLEDAASPATREWVAAENRLTRSALDALSGRAALRARIEALLTSRSATYYGLRRAGGVWFALKSQPPKQQPLLVSFADPARMDTEKAVVDPNVLAADGSLAIDFFEPSPDGRRVAVSLSEKGSEDGSVHLFDVASGKETDVVVPRVQYPTGGGSVSWRADGKGFFYTRYPAPGERAEADAHFYQQVYFHALGQPVERDRYVIGHDFPRIAEIALSSSKAGEQLAEVKNGDGGEASYYLLGKGAGAKWQRVADLKDGVKAALFGDDGFVYLLSRDGAPRGRLLRLPVSRPVLARAQTLLPEGEATLEHIAVSGRTLFVSGLLGGPSQLQAIDLKTLKPRVLELPPVSSVNDLVRDGDGVLALIASYTEPLAWWRLDAGGHATKTPLAMTSLADFSDCEVVREFATSKDGTRVPLNILRRKGTVLDGRNPTILYGYGGYGVSMVPGFSVTRRAWLDHGGVYAIANLRGGGEFGEAWHLAGNLTKKQTVFDDFIAAAEHLIQRSYTTPAKLAAQGGSNGGLLMGAALTQRPDLFRAVHSAVGIYDMLRVELDPNGAFNVTEFGSVKDRAQFEALYAYSPFHRVKDGTDHPALLLTTGDNDGRVNPAHSRKMLARLQAADPQGRPLLLRTTAAGGHGIGTPLSETINMQTDVFAFLFWQLGVD</sequence>
<keyword evidence="6" id="KW-0720">Serine protease</keyword>
<dbReference type="Pfam" id="PF00326">
    <property type="entry name" value="Peptidase_S9"/>
    <property type="match status" value="1"/>
</dbReference>
<dbReference type="PROSITE" id="PS00708">
    <property type="entry name" value="PRO_ENDOPEP_SER"/>
    <property type="match status" value="1"/>
</dbReference>
<dbReference type="Gene3D" id="3.40.50.1820">
    <property type="entry name" value="alpha/beta hydrolase"/>
    <property type="match status" value="1"/>
</dbReference>
<reference evidence="10 11" key="1">
    <citation type="submission" date="2023-11" db="EMBL/GenBank/DDBJ databases">
        <title>Paucibacter sp. nov., isolated from fresh soil in Korea.</title>
        <authorList>
            <person name="Le N.T.T."/>
        </authorList>
    </citation>
    <scope>NUCLEOTIDE SEQUENCE [LARGE SCALE GENOMIC DNA]</scope>
    <source>
        <strain evidence="10 11">R3-3</strain>
    </source>
</reference>
<keyword evidence="4" id="KW-0645">Protease</keyword>
<evidence type="ECO:0000259" key="8">
    <source>
        <dbReference type="Pfam" id="PF00326"/>
    </source>
</evidence>
<proteinExistence type="inferred from homology"/>
<dbReference type="EMBL" id="JAXCLA010000012">
    <property type="protein sequence ID" value="MDY0748877.1"/>
    <property type="molecule type" value="Genomic_DNA"/>
</dbReference>